<evidence type="ECO:0000313" key="1">
    <source>
        <dbReference type="EMBL" id="EDO14092.1"/>
    </source>
</evidence>
<reference evidence="1 2" key="1">
    <citation type="submission" date="2007-03" db="EMBL/GenBank/DDBJ databases">
        <authorList>
            <person name="Fulton L."/>
            <person name="Clifton S."/>
            <person name="Fulton B."/>
            <person name="Xu J."/>
            <person name="Minx P."/>
            <person name="Pepin K.H."/>
            <person name="Johnson M."/>
            <person name="Thiruvilangam P."/>
            <person name="Bhonagiri V."/>
            <person name="Nash W.E."/>
            <person name="Mardis E.R."/>
            <person name="Wilson R.K."/>
        </authorList>
    </citation>
    <scope>NUCLEOTIDE SEQUENCE [LARGE SCALE GENOMIC DNA]</scope>
    <source>
        <strain evidence="2">ATCC 8483 / DSM 1896 / JCM 5824 / BCRC 10623 / CCUG 4943 / NCTC 11153</strain>
    </source>
</reference>
<comment type="caution">
    <text evidence="1">The sequence shown here is derived from an EMBL/GenBank/DDBJ whole genome shotgun (WGS) entry which is preliminary data.</text>
</comment>
<dbReference type="Proteomes" id="UP000005475">
    <property type="component" value="Unassembled WGS sequence"/>
</dbReference>
<gene>
    <name evidence="1" type="ORF">BACOVA_00204</name>
</gene>
<dbReference type="EMBL" id="AAXF02000028">
    <property type="protein sequence ID" value="EDO14092.1"/>
    <property type="molecule type" value="Genomic_DNA"/>
</dbReference>
<protein>
    <submittedName>
        <fullName evidence="1">Uncharacterized protein</fullName>
    </submittedName>
</protein>
<accession>A0AAN3DAR3</accession>
<reference evidence="2" key="2">
    <citation type="submission" date="2007-04" db="EMBL/GenBank/DDBJ databases">
        <title>Draft genome sequence of Bacteroides ovatus (ATCC 8483).</title>
        <authorList>
            <person name="Sudarsanam P."/>
            <person name="Ley R."/>
            <person name="Guruge J."/>
            <person name="Turnbaugh P.J."/>
            <person name="Mahowald M."/>
            <person name="Liep D."/>
            <person name="Gordon J."/>
        </authorList>
    </citation>
    <scope>NUCLEOTIDE SEQUENCE [LARGE SCALE GENOMIC DNA]</scope>
    <source>
        <strain evidence="2">ATCC 8483 / DSM 1896 / JCM 5824 / BCRC 10623 / CCUG 4943 / NCTC 11153</strain>
    </source>
</reference>
<proteinExistence type="predicted"/>
<name>A0AAN3DAR3_BACO1</name>
<evidence type="ECO:0000313" key="2">
    <source>
        <dbReference type="Proteomes" id="UP000005475"/>
    </source>
</evidence>
<sequence length="38" mass="4562">MYLSFKCSIAQSYEKRFGLPNKTKEKNRHCVRDITKKL</sequence>
<dbReference type="AlphaFoldDB" id="A0AAN3DAR3"/>
<organism evidence="1 2">
    <name type="scientific">Bacteroides ovatus (strain ATCC 8483 / DSM 1896 / JCM 5824 / BCRC 10623 / CCUG 4943 / NCTC 11153)</name>
    <dbReference type="NCBI Taxonomy" id="411476"/>
    <lineage>
        <taxon>Bacteria</taxon>
        <taxon>Pseudomonadati</taxon>
        <taxon>Bacteroidota</taxon>
        <taxon>Bacteroidia</taxon>
        <taxon>Bacteroidales</taxon>
        <taxon>Bacteroidaceae</taxon>
        <taxon>Bacteroides</taxon>
    </lineage>
</organism>